<feature type="transmembrane region" description="Helical" evidence="7">
    <location>
        <begin position="959"/>
        <end position="978"/>
    </location>
</feature>
<dbReference type="PANTHER" id="PTHR32063">
    <property type="match status" value="1"/>
</dbReference>
<feature type="transmembrane region" description="Helical" evidence="7">
    <location>
        <begin position="918"/>
        <end position="938"/>
    </location>
</feature>
<keyword evidence="6 7" id="KW-0472">Membrane</keyword>
<name>A0A1J5SKC7_9ZZZZ</name>
<feature type="transmembrane region" description="Helical" evidence="7">
    <location>
        <begin position="393"/>
        <end position="416"/>
    </location>
</feature>
<dbReference type="Pfam" id="PF00873">
    <property type="entry name" value="ACR_tran"/>
    <property type="match status" value="1"/>
</dbReference>
<dbReference type="GO" id="GO:0008324">
    <property type="term" value="F:monoatomic cation transmembrane transporter activity"/>
    <property type="evidence" value="ECO:0007669"/>
    <property type="project" value="InterPro"/>
</dbReference>
<organism evidence="8">
    <name type="scientific">mine drainage metagenome</name>
    <dbReference type="NCBI Taxonomy" id="410659"/>
    <lineage>
        <taxon>unclassified sequences</taxon>
        <taxon>metagenomes</taxon>
        <taxon>ecological metagenomes</taxon>
    </lineage>
</organism>
<gene>
    <name evidence="8" type="primary">czcA_15</name>
    <name evidence="8" type="ORF">GALL_134060</name>
</gene>
<feature type="transmembrane region" description="Helical" evidence="7">
    <location>
        <begin position="335"/>
        <end position="354"/>
    </location>
</feature>
<dbReference type="GO" id="GO:0042910">
    <property type="term" value="F:xenobiotic transmembrane transporter activity"/>
    <property type="evidence" value="ECO:0007669"/>
    <property type="project" value="TreeGrafter"/>
</dbReference>
<feature type="transmembrane region" description="Helical" evidence="7">
    <location>
        <begin position="436"/>
        <end position="456"/>
    </location>
</feature>
<dbReference type="SUPFAM" id="SSF82693">
    <property type="entry name" value="Multidrug efflux transporter AcrB pore domain, PN1, PN2, PC1 and PC2 subdomains"/>
    <property type="match status" value="3"/>
</dbReference>
<keyword evidence="5 7" id="KW-1133">Transmembrane helix</keyword>
<feature type="transmembrane region" description="Helical" evidence="7">
    <location>
        <begin position="861"/>
        <end position="880"/>
    </location>
</feature>
<dbReference type="AlphaFoldDB" id="A0A1J5SKC7"/>
<feature type="transmembrane region" description="Helical" evidence="7">
    <location>
        <begin position="361"/>
        <end position="381"/>
    </location>
</feature>
<dbReference type="SUPFAM" id="SSF82714">
    <property type="entry name" value="Multidrug efflux transporter AcrB TolC docking domain, DN and DC subdomains"/>
    <property type="match status" value="2"/>
</dbReference>
<dbReference type="NCBIfam" id="TIGR00914">
    <property type="entry name" value="2A0601"/>
    <property type="match status" value="1"/>
</dbReference>
<evidence type="ECO:0000256" key="3">
    <source>
        <dbReference type="ARBA" id="ARBA00022475"/>
    </source>
</evidence>
<dbReference type="EMBL" id="MLJW01000057">
    <property type="protein sequence ID" value="OIR04472.1"/>
    <property type="molecule type" value="Genomic_DNA"/>
</dbReference>
<evidence type="ECO:0000313" key="8">
    <source>
        <dbReference type="EMBL" id="OIR04472.1"/>
    </source>
</evidence>
<dbReference type="Gene3D" id="3.30.70.1430">
    <property type="entry name" value="Multidrug efflux transporter AcrB pore domain"/>
    <property type="match status" value="2"/>
</dbReference>
<dbReference type="Gene3D" id="1.20.1640.10">
    <property type="entry name" value="Multidrug efflux transporter AcrB transmembrane domain"/>
    <property type="match status" value="2"/>
</dbReference>
<reference evidence="8" key="1">
    <citation type="submission" date="2016-10" db="EMBL/GenBank/DDBJ databases">
        <title>Sequence of Gallionella enrichment culture.</title>
        <authorList>
            <person name="Poehlein A."/>
            <person name="Muehling M."/>
            <person name="Daniel R."/>
        </authorList>
    </citation>
    <scope>NUCLEOTIDE SEQUENCE</scope>
</reference>
<accession>A0A1J5SKC7</accession>
<evidence type="ECO:0000256" key="2">
    <source>
        <dbReference type="ARBA" id="ARBA00022448"/>
    </source>
</evidence>
<dbReference type="InterPro" id="IPR027463">
    <property type="entry name" value="AcrB_DN_DC_subdom"/>
</dbReference>
<dbReference type="PANTHER" id="PTHR32063:SF68">
    <property type="entry name" value="PROBALE CATION EFFLUX SYSTEM PROTEIN"/>
    <property type="match status" value="1"/>
</dbReference>
<dbReference type="InterPro" id="IPR004763">
    <property type="entry name" value="CusA-like"/>
</dbReference>
<feature type="transmembrane region" description="Helical" evidence="7">
    <location>
        <begin position="516"/>
        <end position="543"/>
    </location>
</feature>
<dbReference type="Gene3D" id="3.30.2090.10">
    <property type="entry name" value="Multidrug efflux transporter AcrB TolC docking domain, DN and DC subdomains"/>
    <property type="match status" value="2"/>
</dbReference>
<keyword evidence="3" id="KW-1003">Cell membrane</keyword>
<feature type="transmembrane region" description="Helical" evidence="7">
    <location>
        <begin position="887"/>
        <end position="906"/>
    </location>
</feature>
<dbReference type="PRINTS" id="PR00702">
    <property type="entry name" value="ACRIFLAVINRP"/>
</dbReference>
<sequence length="1021" mass="111113">MLNKIIQFALTQRLLVLLLTVLLIGTGGYAFKELPIDAFPDVSTTQVKIIIKAPGMTPEEVESRITAPIEVEMLGIPKQTMLRAVAKYALTDITVDFADGTDIYWARQQVAERLNAIWSNLPPDINGGIAPMTTPLGEMFMFTVEADNLSLEQRRGLLDWVIRPALRTVAGVADVNSLGGIVRSFEIIPDNARLYARGVTLTNLQSALDLNNRNDGAGRLSDGEESLLVRAEGRFHTLDDVRNTVIRSEQGMPIRVSDVAEVKMGALTRYGAVTKNGKSEAVEGLVLGLRGANAQQVVKNVRAKLDELQPMLPKGVSINVFYDRGGLVERAVSTVTHALFEATVLVLVLLVLFLGNIRAALTVALALPLAALVTFILMSQFGMSANLMSLGGLSIAIGMLVDGAVVVVENIVSHLAHGKDSKLPRLHLIYRAVREVSVPVTSGILIIITVFLPLLTLQGLEGKLFSPVALTVVFALAGSLLLSLTVIPVLASFMLKKVSHEEPWVVRQSLKFYEPILLWALAHTRTIVIGSGIALALTVLVYLQIGKTFMPVMDEGDIIMQVEKLPSINLQKSLEMDESIQRSLMAKVPEVKGVVSRVGSDELGLDPMGLNQTDNFLVLKPRDEWRMDSKEKLTDELRKVLNDMPGITYAFTQPIEMRVNEMILGVRGDLAIKIFGNDLVKLDEMAQQTVKILKAIPGSQDVYTPQNSGVQYMRVAIDRLAAGRLGFDIAEIESALRTQLEGRQIGIVQEGLRRTPVLLRGSDTLRASPADFASLMLTLPNGNNVPISAVAKLERVEGPVKVDREKGARMVVVVANVRGRDLVGFVEQAKSVVLQQVKFPEGYSMRWGGQFENQQRAAARLAIVVPIALGLIFLLLFATFRSVRQSLLILSNIPFAMIGGVFALWISGEYLSVPASVGFIALLGIAVLNGVVMVSYFNQLLSHGMALSEVVVEGAKRRLRPVLMTANIAAFGLLPLLFATGPGSEIQRPLAIVVIGGLMSATVLTLILLPILYRRFGVETK</sequence>
<keyword evidence="2" id="KW-0813">Transport</keyword>
<evidence type="ECO:0000256" key="4">
    <source>
        <dbReference type="ARBA" id="ARBA00022692"/>
    </source>
</evidence>
<feature type="transmembrane region" description="Helical" evidence="7">
    <location>
        <begin position="990"/>
        <end position="1013"/>
    </location>
</feature>
<evidence type="ECO:0000256" key="6">
    <source>
        <dbReference type="ARBA" id="ARBA00023136"/>
    </source>
</evidence>
<evidence type="ECO:0000256" key="7">
    <source>
        <dbReference type="SAM" id="Phobius"/>
    </source>
</evidence>
<proteinExistence type="predicted"/>
<dbReference type="Gene3D" id="3.30.70.1440">
    <property type="entry name" value="Multidrug efflux transporter AcrB pore domain"/>
    <property type="match status" value="1"/>
</dbReference>
<dbReference type="GO" id="GO:0005886">
    <property type="term" value="C:plasma membrane"/>
    <property type="evidence" value="ECO:0007669"/>
    <property type="project" value="UniProtKB-SubCell"/>
</dbReference>
<evidence type="ECO:0000256" key="5">
    <source>
        <dbReference type="ARBA" id="ARBA00022989"/>
    </source>
</evidence>
<dbReference type="Gene3D" id="3.30.70.1320">
    <property type="entry name" value="Multidrug efflux transporter AcrB pore domain like"/>
    <property type="match status" value="1"/>
</dbReference>
<keyword evidence="4 7" id="KW-0812">Transmembrane</keyword>
<evidence type="ECO:0000256" key="1">
    <source>
        <dbReference type="ARBA" id="ARBA00004651"/>
    </source>
</evidence>
<comment type="subcellular location">
    <subcellularLocation>
        <location evidence="1">Cell membrane</location>
        <topology evidence="1">Multi-pass membrane protein</topology>
    </subcellularLocation>
</comment>
<comment type="caution">
    <text evidence="8">The sequence shown here is derived from an EMBL/GenBank/DDBJ whole genome shotgun (WGS) entry which is preliminary data.</text>
</comment>
<feature type="transmembrane region" description="Helical" evidence="7">
    <location>
        <begin position="468"/>
        <end position="495"/>
    </location>
</feature>
<protein>
    <submittedName>
        <fullName evidence="8">Cobalt-zinc-cadmium resistance protein CzcA</fullName>
    </submittedName>
</protein>
<dbReference type="SUPFAM" id="SSF82866">
    <property type="entry name" value="Multidrug efflux transporter AcrB transmembrane domain"/>
    <property type="match status" value="2"/>
</dbReference>
<dbReference type="InterPro" id="IPR001036">
    <property type="entry name" value="Acrflvin-R"/>
</dbReference>